<dbReference type="EMBL" id="ODYU01005831">
    <property type="protein sequence ID" value="SOQ47107.1"/>
    <property type="molecule type" value="Genomic_DNA"/>
</dbReference>
<name>A0A2H1W249_SPOFR</name>
<proteinExistence type="predicted"/>
<evidence type="ECO:0000313" key="1">
    <source>
        <dbReference type="EMBL" id="SOQ47107.1"/>
    </source>
</evidence>
<organism evidence="1">
    <name type="scientific">Spodoptera frugiperda</name>
    <name type="common">Fall armyworm</name>
    <dbReference type="NCBI Taxonomy" id="7108"/>
    <lineage>
        <taxon>Eukaryota</taxon>
        <taxon>Metazoa</taxon>
        <taxon>Ecdysozoa</taxon>
        <taxon>Arthropoda</taxon>
        <taxon>Hexapoda</taxon>
        <taxon>Insecta</taxon>
        <taxon>Pterygota</taxon>
        <taxon>Neoptera</taxon>
        <taxon>Endopterygota</taxon>
        <taxon>Lepidoptera</taxon>
        <taxon>Glossata</taxon>
        <taxon>Ditrysia</taxon>
        <taxon>Noctuoidea</taxon>
        <taxon>Noctuidae</taxon>
        <taxon>Amphipyrinae</taxon>
        <taxon>Spodoptera</taxon>
    </lineage>
</organism>
<dbReference type="AlphaFoldDB" id="A0A2H1W249"/>
<sequence length="130" mass="14295">MEPWSKPAYKQPLYSGFGIVKFYIEYDSKMVLGKKQLEQLSQFSMSAAAYGAGVLGFVIKCQPDRAQPAVAHAQLSALLRASTEVCPLNKHYFSIVFNIKLLVASIIIGRSKSGCVRCARACPSSYEPNL</sequence>
<reference evidence="1" key="1">
    <citation type="submission" date="2016-07" db="EMBL/GenBank/DDBJ databases">
        <authorList>
            <person name="Bretaudeau A."/>
        </authorList>
    </citation>
    <scope>NUCLEOTIDE SEQUENCE</scope>
    <source>
        <strain evidence="1">Rice</strain>
        <tissue evidence="1">Whole body</tissue>
    </source>
</reference>
<gene>
    <name evidence="1" type="ORF">SFRICE_017604</name>
</gene>
<protein>
    <submittedName>
        <fullName evidence="1">SFRICE_017604</fullName>
    </submittedName>
</protein>
<accession>A0A2H1W249</accession>